<comment type="caution">
    <text evidence="7">The sequence shown here is derived from an EMBL/GenBank/DDBJ whole genome shotgun (WGS) entry which is preliminary data.</text>
</comment>
<dbReference type="Proteomes" id="UP000231693">
    <property type="component" value="Unassembled WGS sequence"/>
</dbReference>
<dbReference type="Gene3D" id="3.40.640.10">
    <property type="entry name" value="Type I PLP-dependent aspartate aminotransferase-like (Major domain)"/>
    <property type="match status" value="1"/>
</dbReference>
<feature type="domain" description="Aminotransferase class I/classII large" evidence="6">
    <location>
        <begin position="49"/>
        <end position="391"/>
    </location>
</feature>
<dbReference type="GO" id="GO:0005737">
    <property type="term" value="C:cytoplasm"/>
    <property type="evidence" value="ECO:0007669"/>
    <property type="project" value="TreeGrafter"/>
</dbReference>
<gene>
    <name evidence="7" type="ORF">CLV28_0144</name>
</gene>
<dbReference type="OrthoDB" id="9763453at2"/>
<dbReference type="InterPro" id="IPR015421">
    <property type="entry name" value="PyrdxlP-dep_Trfase_major"/>
</dbReference>
<dbReference type="PANTHER" id="PTHR43807:SF20">
    <property type="entry name" value="FI04487P"/>
    <property type="match status" value="1"/>
</dbReference>
<evidence type="ECO:0000256" key="5">
    <source>
        <dbReference type="ARBA" id="ARBA00022898"/>
    </source>
</evidence>
<keyword evidence="8" id="KW-1185">Reference proteome</keyword>
<dbReference type="FunFam" id="3.40.640.10:FF:000024">
    <property type="entry name" value="Kynurenine--oxoglutarate transaminase 3"/>
    <property type="match status" value="1"/>
</dbReference>
<evidence type="ECO:0000313" key="7">
    <source>
        <dbReference type="EMBL" id="PJJ76932.1"/>
    </source>
</evidence>
<protein>
    <submittedName>
        <fullName evidence="7">Succinyldiaminopimelate aminotransferase</fullName>
    </submittedName>
</protein>
<keyword evidence="3 7" id="KW-0032">Aminotransferase</keyword>
<dbReference type="InterPro" id="IPR004839">
    <property type="entry name" value="Aminotransferase_I/II_large"/>
</dbReference>
<accession>A0A2M9CYC3</accession>
<keyword evidence="5" id="KW-0663">Pyridoxal phosphate</keyword>
<dbReference type="CDD" id="cd00609">
    <property type="entry name" value="AAT_like"/>
    <property type="match status" value="1"/>
</dbReference>
<dbReference type="GO" id="GO:0030170">
    <property type="term" value="F:pyridoxal phosphate binding"/>
    <property type="evidence" value="ECO:0007669"/>
    <property type="project" value="InterPro"/>
</dbReference>
<reference evidence="7 8" key="1">
    <citation type="submission" date="2017-11" db="EMBL/GenBank/DDBJ databases">
        <title>Genomic Encyclopedia of Archaeal and Bacterial Type Strains, Phase II (KMG-II): From Individual Species to Whole Genera.</title>
        <authorList>
            <person name="Goeker M."/>
        </authorList>
    </citation>
    <scope>NUCLEOTIDE SEQUENCE [LARGE SCALE GENOMIC DNA]</scope>
    <source>
        <strain evidence="7 8">DSM 25478</strain>
    </source>
</reference>
<dbReference type="Pfam" id="PF00155">
    <property type="entry name" value="Aminotran_1_2"/>
    <property type="match status" value="1"/>
</dbReference>
<comment type="cofactor">
    <cofactor evidence="1">
        <name>pyridoxal 5'-phosphate</name>
        <dbReference type="ChEBI" id="CHEBI:597326"/>
    </cofactor>
</comment>
<dbReference type="RefSeq" id="WP_100421407.1">
    <property type="nucleotide sequence ID" value="NZ_BOOX01000009.1"/>
</dbReference>
<dbReference type="SUPFAM" id="SSF53383">
    <property type="entry name" value="PLP-dependent transferases"/>
    <property type="match status" value="1"/>
</dbReference>
<proteinExistence type="inferred from homology"/>
<comment type="similarity">
    <text evidence="2">Belongs to the class-I pyridoxal-phosphate-dependent aminotransferase family.</text>
</comment>
<evidence type="ECO:0000256" key="2">
    <source>
        <dbReference type="ARBA" id="ARBA00007441"/>
    </source>
</evidence>
<dbReference type="InterPro" id="IPR051326">
    <property type="entry name" value="Kynurenine-oxoglutarate_AT"/>
</dbReference>
<dbReference type="AlphaFoldDB" id="A0A2M9CYC3"/>
<dbReference type="PANTHER" id="PTHR43807">
    <property type="entry name" value="FI04487P"/>
    <property type="match status" value="1"/>
</dbReference>
<evidence type="ECO:0000256" key="3">
    <source>
        <dbReference type="ARBA" id="ARBA00022576"/>
    </source>
</evidence>
<keyword evidence="4 7" id="KW-0808">Transferase</keyword>
<evidence type="ECO:0000256" key="4">
    <source>
        <dbReference type="ARBA" id="ARBA00022679"/>
    </source>
</evidence>
<dbReference type="GO" id="GO:0016212">
    <property type="term" value="F:kynurenine-oxoglutarate transaminase activity"/>
    <property type="evidence" value="ECO:0007669"/>
    <property type="project" value="TreeGrafter"/>
</dbReference>
<evidence type="ECO:0000259" key="6">
    <source>
        <dbReference type="Pfam" id="PF00155"/>
    </source>
</evidence>
<dbReference type="InterPro" id="IPR015424">
    <property type="entry name" value="PyrdxlP-dep_Trfase"/>
</dbReference>
<name>A0A2M9CYC3_9CELL</name>
<sequence length="435" mass="44713">MPDTTHPLHTAVPGRWRDAARATGLLRPDGSVAQTVFAEMTQLAARTGAINLGQGFPDVGGPASVRAAAVAAIEAGHNQYAPGPGIPELRHTIAAHQHRHYGLDVDPDTEVLVTTGATEALAATILALAGPGDEVVTLEPFYDAHAACIALAGATHVRVPMLPAPALPDHATSGTGSAPAPGGFRLDVATLRAVVGPRTRLILVNTPHNPTGAVLTRAELDAIAAVSREHDAIVVTDEVYEHLVFDDATHVPIATLPGMAGRTLTISSAGKTYSFTGWKVGWVHGPAELVTAVRTVKQFLTYTSGTPFQHAVAQALADDDAPRALAASLAARRDLLCEGLADAGFGVSVPQGTYFVVADAAPLGFPDGVELCRRLPELAGVVAVPVSAFCATGDDGTPSATASALASSVRFTFVKREGVLRDAVAGLRRLGAAGG</sequence>
<dbReference type="InterPro" id="IPR015422">
    <property type="entry name" value="PyrdxlP-dep_Trfase_small"/>
</dbReference>
<evidence type="ECO:0000313" key="8">
    <source>
        <dbReference type="Proteomes" id="UP000231693"/>
    </source>
</evidence>
<organism evidence="7 8">
    <name type="scientific">Sediminihabitans luteus</name>
    <dbReference type="NCBI Taxonomy" id="1138585"/>
    <lineage>
        <taxon>Bacteria</taxon>
        <taxon>Bacillati</taxon>
        <taxon>Actinomycetota</taxon>
        <taxon>Actinomycetes</taxon>
        <taxon>Micrococcales</taxon>
        <taxon>Cellulomonadaceae</taxon>
        <taxon>Sediminihabitans</taxon>
    </lineage>
</organism>
<dbReference type="Gene3D" id="3.90.1150.10">
    <property type="entry name" value="Aspartate Aminotransferase, domain 1"/>
    <property type="match status" value="1"/>
</dbReference>
<evidence type="ECO:0000256" key="1">
    <source>
        <dbReference type="ARBA" id="ARBA00001933"/>
    </source>
</evidence>
<dbReference type="EMBL" id="PGFE01000001">
    <property type="protein sequence ID" value="PJJ76932.1"/>
    <property type="molecule type" value="Genomic_DNA"/>
</dbReference>